<evidence type="ECO:0000313" key="1">
    <source>
        <dbReference type="EMBL" id="MCK9794444.1"/>
    </source>
</evidence>
<comment type="caution">
    <text evidence="1">The sequence shown here is derived from an EMBL/GenBank/DDBJ whole genome shotgun (WGS) entry which is preliminary data.</text>
</comment>
<name>A0ABT0J4Q8_9MICO</name>
<evidence type="ECO:0008006" key="3">
    <source>
        <dbReference type="Google" id="ProtNLM"/>
    </source>
</evidence>
<dbReference type="EMBL" id="JALQCY010000003">
    <property type="protein sequence ID" value="MCK9794444.1"/>
    <property type="molecule type" value="Genomic_DNA"/>
</dbReference>
<keyword evidence="2" id="KW-1185">Reference proteome</keyword>
<organism evidence="1 2">
    <name type="scientific">Isoptericola peretonis</name>
    <dbReference type="NCBI Taxonomy" id="2918523"/>
    <lineage>
        <taxon>Bacteria</taxon>
        <taxon>Bacillati</taxon>
        <taxon>Actinomycetota</taxon>
        <taxon>Actinomycetes</taxon>
        <taxon>Micrococcales</taxon>
        <taxon>Promicromonosporaceae</taxon>
        <taxon>Isoptericola</taxon>
    </lineage>
</organism>
<proteinExistence type="predicted"/>
<sequence>MTRLVLVHGRDLDGLDPETLEKQWLAALGAGLADAGSPLRPTDPDASFVYYGDTLERLVGGGAPPPVTVHAPGAGTATLPRLLRALPHGELTFALAVAREVLAGAGRPQAVEAEGVVVDALVEALVAALGAVDRWLPGLSAAVLLTLTRDVYAYLHDDEVRRALDAGLADALAGDEPAVVVAHSLGSVVAYSVLATRATGPEVPLLITPGSPLGIRAIREALQALAPLEFPARVDRWVSVRDPRDLLALHDLTPAAFLLAAGSPGIENLRVTNRAPGFHAAAHRLDDATWAGYLALPEVAGPVGAALT</sequence>
<dbReference type="InterPro" id="IPR029058">
    <property type="entry name" value="AB_hydrolase_fold"/>
</dbReference>
<dbReference type="Proteomes" id="UP001651050">
    <property type="component" value="Unassembled WGS sequence"/>
</dbReference>
<gene>
    <name evidence="1" type="ORF">M1843_11875</name>
</gene>
<protein>
    <recommendedName>
        <fullName evidence="3">Alpha/beta hydrolase family protein</fullName>
    </recommendedName>
</protein>
<dbReference type="SUPFAM" id="SSF53474">
    <property type="entry name" value="alpha/beta-Hydrolases"/>
    <property type="match status" value="1"/>
</dbReference>
<reference evidence="1 2" key="1">
    <citation type="submission" date="2022-02" db="EMBL/GenBank/DDBJ databases">
        <title>The car tank lid bacteriome: a reservoir of bacteria with potential in bioremediation of fuel.</title>
        <authorList>
            <person name="Vidal-Verdu A."/>
            <person name="Gomez-Martinez D."/>
            <person name="Latorre-Perez A."/>
            <person name="Pereto J."/>
            <person name="Porcar M."/>
        </authorList>
    </citation>
    <scope>NUCLEOTIDE SEQUENCE [LARGE SCALE GENOMIC DNA]</scope>
    <source>
        <strain evidence="1 2">4D.3</strain>
    </source>
</reference>
<accession>A0ABT0J4Q8</accession>
<dbReference type="RefSeq" id="WP_416344285.1">
    <property type="nucleotide sequence ID" value="NZ_JALQCY010000003.1"/>
</dbReference>
<evidence type="ECO:0000313" key="2">
    <source>
        <dbReference type="Proteomes" id="UP001651050"/>
    </source>
</evidence>